<keyword evidence="7" id="KW-1185">Reference proteome</keyword>
<proteinExistence type="inferred from homology"/>
<feature type="region of interest" description="Disordered" evidence="4">
    <location>
        <begin position="196"/>
        <end position="223"/>
    </location>
</feature>
<dbReference type="InterPro" id="IPR020070">
    <property type="entry name" value="Ribosomal_bL9_N"/>
</dbReference>
<protein>
    <recommendedName>
        <fullName evidence="5">Ribosomal protein L9 domain-containing protein</fullName>
    </recommendedName>
</protein>
<dbReference type="GO" id="GO:1990904">
    <property type="term" value="C:ribonucleoprotein complex"/>
    <property type="evidence" value="ECO:0007669"/>
    <property type="project" value="UniProtKB-KW"/>
</dbReference>
<dbReference type="Pfam" id="PF01281">
    <property type="entry name" value="Ribosomal_L9_N"/>
    <property type="match status" value="1"/>
</dbReference>
<dbReference type="PANTHER" id="PTHR21368">
    <property type="entry name" value="50S RIBOSOMAL PROTEIN L9"/>
    <property type="match status" value="1"/>
</dbReference>
<sequence>MFSLRVSPTTRPHLPPSLAPVLRRYRHLKAHRSIQVQLLADVPGLGQTGTVQTVAPGYMRNILYPYKKARYLVQGPKILDRAYSPQDTSLDELNTMAQQLINLPEIAFERPARPRPFSPTTSESLLYRPISLSDVAKHLSDAYGYTRLQPPDAVFSIVGKPATVAGLRSTGTHAIHVTLRSGQVIPLTVLIRRKGRSQDAEQDQGLALATEDQASSRTLVAPS</sequence>
<feature type="compositionally biased region" description="Polar residues" evidence="4">
    <location>
        <begin position="212"/>
        <end position="223"/>
    </location>
</feature>
<dbReference type="GO" id="GO:0005840">
    <property type="term" value="C:ribosome"/>
    <property type="evidence" value="ECO:0007669"/>
    <property type="project" value="UniProtKB-KW"/>
</dbReference>
<dbReference type="InterPro" id="IPR000244">
    <property type="entry name" value="Ribosomal_bL9"/>
</dbReference>
<dbReference type="Proteomes" id="UP000076722">
    <property type="component" value="Unassembled WGS sequence"/>
</dbReference>
<name>A0A164XQN4_9AGAM</name>
<dbReference type="EMBL" id="KV419400">
    <property type="protein sequence ID" value="KZS96201.1"/>
    <property type="molecule type" value="Genomic_DNA"/>
</dbReference>
<evidence type="ECO:0000256" key="4">
    <source>
        <dbReference type="SAM" id="MobiDB-lite"/>
    </source>
</evidence>
<comment type="similarity">
    <text evidence="1">Belongs to the bacterial ribosomal protein bL9 family.</text>
</comment>
<accession>A0A164XQN4</accession>
<dbReference type="SUPFAM" id="SSF55658">
    <property type="entry name" value="L9 N-domain-like"/>
    <property type="match status" value="1"/>
</dbReference>
<keyword evidence="3" id="KW-0687">Ribonucleoprotein</keyword>
<evidence type="ECO:0000313" key="7">
    <source>
        <dbReference type="Proteomes" id="UP000076722"/>
    </source>
</evidence>
<dbReference type="GO" id="GO:0006412">
    <property type="term" value="P:translation"/>
    <property type="evidence" value="ECO:0007669"/>
    <property type="project" value="InterPro"/>
</dbReference>
<dbReference type="OrthoDB" id="5555409at2759"/>
<feature type="domain" description="Ribosomal protein L9" evidence="5">
    <location>
        <begin position="34"/>
        <end position="71"/>
    </location>
</feature>
<dbReference type="InterPro" id="IPR036935">
    <property type="entry name" value="Ribosomal_bL9_N_sf"/>
</dbReference>
<evidence type="ECO:0000256" key="1">
    <source>
        <dbReference type="ARBA" id="ARBA00010605"/>
    </source>
</evidence>
<dbReference type="AlphaFoldDB" id="A0A164XQN4"/>
<keyword evidence="2" id="KW-0689">Ribosomal protein</keyword>
<dbReference type="STRING" id="1314777.A0A164XQN4"/>
<evidence type="ECO:0000259" key="5">
    <source>
        <dbReference type="Pfam" id="PF01281"/>
    </source>
</evidence>
<dbReference type="GO" id="GO:0003735">
    <property type="term" value="F:structural constituent of ribosome"/>
    <property type="evidence" value="ECO:0007669"/>
    <property type="project" value="InterPro"/>
</dbReference>
<evidence type="ECO:0000256" key="3">
    <source>
        <dbReference type="ARBA" id="ARBA00023274"/>
    </source>
</evidence>
<gene>
    <name evidence="6" type="ORF">SISNIDRAFT_341017</name>
</gene>
<organism evidence="6 7">
    <name type="scientific">Sistotremastrum niveocremeum HHB9708</name>
    <dbReference type="NCBI Taxonomy" id="1314777"/>
    <lineage>
        <taxon>Eukaryota</taxon>
        <taxon>Fungi</taxon>
        <taxon>Dikarya</taxon>
        <taxon>Basidiomycota</taxon>
        <taxon>Agaricomycotina</taxon>
        <taxon>Agaricomycetes</taxon>
        <taxon>Sistotremastrales</taxon>
        <taxon>Sistotremastraceae</taxon>
        <taxon>Sertulicium</taxon>
        <taxon>Sertulicium niveocremeum</taxon>
    </lineage>
</organism>
<reference evidence="6 7" key="1">
    <citation type="journal article" date="2016" name="Mol. Biol. Evol.">
        <title>Comparative Genomics of Early-Diverging Mushroom-Forming Fungi Provides Insights into the Origins of Lignocellulose Decay Capabilities.</title>
        <authorList>
            <person name="Nagy L.G."/>
            <person name="Riley R."/>
            <person name="Tritt A."/>
            <person name="Adam C."/>
            <person name="Daum C."/>
            <person name="Floudas D."/>
            <person name="Sun H."/>
            <person name="Yadav J.S."/>
            <person name="Pangilinan J."/>
            <person name="Larsson K.H."/>
            <person name="Matsuura K."/>
            <person name="Barry K."/>
            <person name="Labutti K."/>
            <person name="Kuo R."/>
            <person name="Ohm R.A."/>
            <person name="Bhattacharya S.S."/>
            <person name="Shirouzu T."/>
            <person name="Yoshinaga Y."/>
            <person name="Martin F.M."/>
            <person name="Grigoriev I.V."/>
            <person name="Hibbett D.S."/>
        </authorList>
    </citation>
    <scope>NUCLEOTIDE SEQUENCE [LARGE SCALE GENOMIC DNA]</scope>
    <source>
        <strain evidence="6 7">HHB9708</strain>
    </source>
</reference>
<dbReference type="InterPro" id="IPR009027">
    <property type="entry name" value="Ribosomal_bL9/RNase_H1_N"/>
</dbReference>
<dbReference type="Gene3D" id="3.40.5.10">
    <property type="entry name" value="Ribosomal protein L9, N-terminal domain"/>
    <property type="match status" value="1"/>
</dbReference>
<evidence type="ECO:0000313" key="6">
    <source>
        <dbReference type="EMBL" id="KZS96201.1"/>
    </source>
</evidence>
<evidence type="ECO:0000256" key="2">
    <source>
        <dbReference type="ARBA" id="ARBA00022980"/>
    </source>
</evidence>